<evidence type="ECO:0000256" key="1">
    <source>
        <dbReference type="ARBA" id="ARBA00022603"/>
    </source>
</evidence>
<keyword evidence="5" id="KW-1185">Reference proteome</keyword>
<organism evidence="4 5">
    <name type="scientific">Kaistia nematophila</name>
    <dbReference type="NCBI Taxonomy" id="2994654"/>
    <lineage>
        <taxon>Bacteria</taxon>
        <taxon>Pseudomonadati</taxon>
        <taxon>Pseudomonadota</taxon>
        <taxon>Alphaproteobacteria</taxon>
        <taxon>Hyphomicrobiales</taxon>
        <taxon>Kaistiaceae</taxon>
        <taxon>Kaistia</taxon>
    </lineage>
</organism>
<dbReference type="Gene3D" id="3.30.1330.30">
    <property type="match status" value="1"/>
</dbReference>
<dbReference type="SUPFAM" id="SSF55315">
    <property type="entry name" value="L30e-like"/>
    <property type="match status" value="1"/>
</dbReference>
<keyword evidence="1 4" id="KW-0489">Methyltransferase</keyword>
<accession>A0A9X3E5A2</accession>
<proteinExistence type="predicted"/>
<feature type="domain" description="tRNA/rRNA methyltransferase SpoU type" evidence="3">
    <location>
        <begin position="122"/>
        <end position="261"/>
    </location>
</feature>
<dbReference type="InterPro" id="IPR001537">
    <property type="entry name" value="SpoU_MeTrfase"/>
</dbReference>
<dbReference type="RefSeq" id="WP_266340366.1">
    <property type="nucleotide sequence ID" value="NZ_JAPKNK010000010.1"/>
</dbReference>
<dbReference type="GO" id="GO:0003723">
    <property type="term" value="F:RNA binding"/>
    <property type="evidence" value="ECO:0007669"/>
    <property type="project" value="InterPro"/>
</dbReference>
<dbReference type="PANTHER" id="PTHR43191:SF12">
    <property type="entry name" value="RRNA METHYLASE"/>
    <property type="match status" value="1"/>
</dbReference>
<gene>
    <name evidence="4" type="ORF">OSH07_19540</name>
</gene>
<dbReference type="GO" id="GO:0032259">
    <property type="term" value="P:methylation"/>
    <property type="evidence" value="ECO:0007669"/>
    <property type="project" value="UniProtKB-KW"/>
</dbReference>
<reference evidence="4" key="1">
    <citation type="submission" date="2022-11" db="EMBL/GenBank/DDBJ databases">
        <title>Biodiversity and phylogenetic relationships of bacteria.</title>
        <authorList>
            <person name="Machado R.A.R."/>
            <person name="Bhat A."/>
            <person name="Loulou A."/>
            <person name="Kallel S."/>
        </authorList>
    </citation>
    <scope>NUCLEOTIDE SEQUENCE</scope>
    <source>
        <strain evidence="4">K-TC2</strain>
    </source>
</reference>
<evidence type="ECO:0000256" key="2">
    <source>
        <dbReference type="ARBA" id="ARBA00022679"/>
    </source>
</evidence>
<comment type="caution">
    <text evidence="4">The sequence shown here is derived from an EMBL/GenBank/DDBJ whole genome shotgun (WGS) entry which is preliminary data.</text>
</comment>
<protein>
    <submittedName>
        <fullName evidence="4">RNA methyltransferase</fullName>
    </submittedName>
</protein>
<keyword evidence="2" id="KW-0808">Transferase</keyword>
<dbReference type="InterPro" id="IPR051259">
    <property type="entry name" value="rRNA_Methyltransferase"/>
</dbReference>
<dbReference type="CDD" id="cd18095">
    <property type="entry name" value="SpoU-like_rRNA-MTase"/>
    <property type="match status" value="1"/>
</dbReference>
<dbReference type="InterPro" id="IPR029064">
    <property type="entry name" value="Ribosomal_eL30-like_sf"/>
</dbReference>
<sequence length="273" mass="28933">MPNLIRITDPADPRIAAYCHVRERDLVGRDDHFIAEGEVVLRTLLESERHQPVSLLIDEKRVDGLGNITGRLAEDVPVYVASQAVLDGIVGFHIHRGILALGHRAPAPTADALLAGLSGRALVVVLMGIANHDNLGGIFRNAAAFGADAILLDAHCCDPFYRKAIRVSVGNTLTLPHAKLEPAEDVVALLERHGFTAVSLSPNGAFRLAELKRPARVAVLLGTEGPGLDAAVLARTLTVRIPMAAGVDSLNVATTSGIVLHQLTQAAVDEEPA</sequence>
<evidence type="ECO:0000313" key="5">
    <source>
        <dbReference type="Proteomes" id="UP001144805"/>
    </source>
</evidence>
<dbReference type="Pfam" id="PF00588">
    <property type="entry name" value="SpoU_methylase"/>
    <property type="match status" value="1"/>
</dbReference>
<dbReference type="InterPro" id="IPR029028">
    <property type="entry name" value="Alpha/beta_knot_MTases"/>
</dbReference>
<dbReference type="SUPFAM" id="SSF75217">
    <property type="entry name" value="alpha/beta knot"/>
    <property type="match status" value="1"/>
</dbReference>
<dbReference type="InterPro" id="IPR029026">
    <property type="entry name" value="tRNA_m1G_MTases_N"/>
</dbReference>
<evidence type="ECO:0000313" key="4">
    <source>
        <dbReference type="EMBL" id="MCX5571403.1"/>
    </source>
</evidence>
<name>A0A9X3E5A2_9HYPH</name>
<dbReference type="Gene3D" id="3.40.1280.10">
    <property type="match status" value="1"/>
</dbReference>
<dbReference type="Proteomes" id="UP001144805">
    <property type="component" value="Unassembled WGS sequence"/>
</dbReference>
<dbReference type="GO" id="GO:0008173">
    <property type="term" value="F:RNA methyltransferase activity"/>
    <property type="evidence" value="ECO:0007669"/>
    <property type="project" value="InterPro"/>
</dbReference>
<dbReference type="AlphaFoldDB" id="A0A9X3E5A2"/>
<dbReference type="PANTHER" id="PTHR43191">
    <property type="entry name" value="RRNA METHYLTRANSFERASE 3"/>
    <property type="match status" value="1"/>
</dbReference>
<evidence type="ECO:0000259" key="3">
    <source>
        <dbReference type="Pfam" id="PF00588"/>
    </source>
</evidence>
<dbReference type="GO" id="GO:0006396">
    <property type="term" value="P:RNA processing"/>
    <property type="evidence" value="ECO:0007669"/>
    <property type="project" value="InterPro"/>
</dbReference>
<dbReference type="EMBL" id="JAPKNK010000010">
    <property type="protein sequence ID" value="MCX5571403.1"/>
    <property type="molecule type" value="Genomic_DNA"/>
</dbReference>